<dbReference type="RefSeq" id="WP_004502472.1">
    <property type="nucleotide sequence ID" value="NZ_AHNU02000017.1"/>
</dbReference>
<evidence type="ECO:0000313" key="2">
    <source>
        <dbReference type="EMBL" id="EMN92117.1"/>
    </source>
</evidence>
<sequence>MNRKKLYSLHSILGVCSGLFLVVIGLSGSLLVFGHEIDQLLHPNRWYVADGTERLSIDTLREKLNQALPSHALAGWLLSEKRNQPDQVWLHFLDSDQKKEFVILLNPYTGKILGKLSEDLSGSFYGWVLNLHYTLFMGSFGYFLTGIFGVIFVFQGISGIILYRSIWQNLFRLRKGQSLRTYFSDLHKLVGVFTLIFNLVLGFTGAWWSARSTAGLFARGFSEEKKIGSFFNRSISMNALLRDAIDQIPDFRLGFISFPHHHEKDPIQFYGTEKEHNPFRSRFGSYFIFDSESGKILKIFHLSNENLFYKIVDSFRPIHFGTFGGMLTKILWMILGFAPGVLYLSGIGVFISKRNSRNRRKNEKYRTISKISEND</sequence>
<dbReference type="InterPro" id="IPR005625">
    <property type="entry name" value="PepSY-ass_TM"/>
</dbReference>
<feature type="transmembrane region" description="Helical" evidence="1">
    <location>
        <begin position="186"/>
        <end position="208"/>
    </location>
</feature>
<organism evidence="2 3">
    <name type="scientific">Leptospira weilii str. UI 13098</name>
    <dbReference type="NCBI Taxonomy" id="1088542"/>
    <lineage>
        <taxon>Bacteria</taxon>
        <taxon>Pseudomonadati</taxon>
        <taxon>Spirochaetota</taxon>
        <taxon>Spirochaetia</taxon>
        <taxon>Leptospirales</taxon>
        <taxon>Leptospiraceae</taxon>
        <taxon>Leptospira</taxon>
    </lineage>
</organism>
<feature type="transmembrane region" description="Helical" evidence="1">
    <location>
        <begin position="12"/>
        <end position="33"/>
    </location>
</feature>
<protein>
    <submittedName>
        <fullName evidence="2">PepSY domain protein</fullName>
    </submittedName>
</protein>
<accession>M6QTI4</accession>
<dbReference type="EMBL" id="AHNU02000017">
    <property type="protein sequence ID" value="EMN92117.1"/>
    <property type="molecule type" value="Genomic_DNA"/>
</dbReference>
<comment type="caution">
    <text evidence="2">The sequence shown here is derived from an EMBL/GenBank/DDBJ whole genome shotgun (WGS) entry which is preliminary data.</text>
</comment>
<evidence type="ECO:0000256" key="1">
    <source>
        <dbReference type="SAM" id="Phobius"/>
    </source>
</evidence>
<keyword evidence="1" id="KW-1133">Transmembrane helix</keyword>
<name>M6QTI4_9LEPT</name>
<dbReference type="Pfam" id="PF03929">
    <property type="entry name" value="PepSY_TM"/>
    <property type="match status" value="1"/>
</dbReference>
<keyword evidence="1" id="KW-0812">Transmembrane</keyword>
<reference evidence="2 3" key="1">
    <citation type="submission" date="2013-01" db="EMBL/GenBank/DDBJ databases">
        <authorList>
            <person name="Harkins D.M."/>
            <person name="Durkin A.S."/>
            <person name="Brinkac L.M."/>
            <person name="Haft D.H."/>
            <person name="Selengut J.D."/>
            <person name="Sanka R."/>
            <person name="DePew J."/>
            <person name="Purushe J."/>
            <person name="Chanthongthip A."/>
            <person name="Lattana O."/>
            <person name="Phetsouvanh R."/>
            <person name="Newton P.N."/>
            <person name="Vinetz J.M."/>
            <person name="Sutton G.G."/>
            <person name="Nierman W.C."/>
            <person name="Fouts D.E."/>
        </authorList>
    </citation>
    <scope>NUCLEOTIDE SEQUENCE [LARGE SCALE GENOMIC DNA]</scope>
    <source>
        <strain evidence="2 3">UI 13098</strain>
    </source>
</reference>
<gene>
    <name evidence="2" type="ORF">LEP1GSC108_3030</name>
</gene>
<evidence type="ECO:0000313" key="3">
    <source>
        <dbReference type="Proteomes" id="UP000012118"/>
    </source>
</evidence>
<dbReference type="PANTHER" id="PTHR34219">
    <property type="entry name" value="IRON-REGULATED INNER MEMBRANE PROTEIN-RELATED"/>
    <property type="match status" value="1"/>
</dbReference>
<keyword evidence="3" id="KW-1185">Reference proteome</keyword>
<proteinExistence type="predicted"/>
<dbReference type="AlphaFoldDB" id="M6QTI4"/>
<feature type="transmembrane region" description="Helical" evidence="1">
    <location>
        <begin position="330"/>
        <end position="351"/>
    </location>
</feature>
<keyword evidence="1" id="KW-0472">Membrane</keyword>
<feature type="transmembrane region" description="Helical" evidence="1">
    <location>
        <begin position="140"/>
        <end position="165"/>
    </location>
</feature>
<dbReference type="Proteomes" id="UP000012118">
    <property type="component" value="Unassembled WGS sequence"/>
</dbReference>
<dbReference type="PANTHER" id="PTHR34219:SF8">
    <property type="entry name" value="PEPSY DOMAIN-CONTAINING PROTEIN"/>
    <property type="match status" value="1"/>
</dbReference>